<dbReference type="EMBL" id="JASNQZ010000012">
    <property type="protein sequence ID" value="KAL0949754.1"/>
    <property type="molecule type" value="Genomic_DNA"/>
</dbReference>
<evidence type="ECO:0000313" key="2">
    <source>
        <dbReference type="Proteomes" id="UP001556367"/>
    </source>
</evidence>
<name>A0ABR3J2E5_9AGAR</name>
<comment type="caution">
    <text evidence="1">The sequence shown here is derived from an EMBL/GenBank/DDBJ whole genome shotgun (WGS) entry which is preliminary data.</text>
</comment>
<sequence>MDISLLGTTAQAEESYMSPLVVDTAVAEVEAAAVMAIAITAASLWHRLLLTMGNIDLLLGRDITDITPDYPSANASAASSALLRANQA</sequence>
<gene>
    <name evidence="1" type="ORF">HGRIS_009792</name>
</gene>
<dbReference type="Proteomes" id="UP001556367">
    <property type="component" value="Unassembled WGS sequence"/>
</dbReference>
<reference evidence="2" key="1">
    <citation type="submission" date="2024-06" db="EMBL/GenBank/DDBJ databases">
        <title>Multi-omics analyses provide insights into the biosynthesis of the anticancer antibiotic pleurotin in Hohenbuehelia grisea.</title>
        <authorList>
            <person name="Weaver J.A."/>
            <person name="Alberti F."/>
        </authorList>
    </citation>
    <scope>NUCLEOTIDE SEQUENCE [LARGE SCALE GENOMIC DNA]</scope>
    <source>
        <strain evidence="2">T-177</strain>
    </source>
</reference>
<evidence type="ECO:0000313" key="1">
    <source>
        <dbReference type="EMBL" id="KAL0949754.1"/>
    </source>
</evidence>
<proteinExistence type="predicted"/>
<protein>
    <submittedName>
        <fullName evidence="1">Uncharacterized protein</fullName>
    </submittedName>
</protein>
<organism evidence="1 2">
    <name type="scientific">Hohenbuehelia grisea</name>
    <dbReference type="NCBI Taxonomy" id="104357"/>
    <lineage>
        <taxon>Eukaryota</taxon>
        <taxon>Fungi</taxon>
        <taxon>Dikarya</taxon>
        <taxon>Basidiomycota</taxon>
        <taxon>Agaricomycotina</taxon>
        <taxon>Agaricomycetes</taxon>
        <taxon>Agaricomycetidae</taxon>
        <taxon>Agaricales</taxon>
        <taxon>Pleurotineae</taxon>
        <taxon>Pleurotaceae</taxon>
        <taxon>Hohenbuehelia</taxon>
    </lineage>
</organism>
<accession>A0ABR3J2E5</accession>
<keyword evidence="2" id="KW-1185">Reference proteome</keyword>